<evidence type="ECO:0000313" key="2">
    <source>
        <dbReference type="EMBL" id="KAF2648805.1"/>
    </source>
</evidence>
<dbReference type="InterPro" id="IPR001810">
    <property type="entry name" value="F-box_dom"/>
</dbReference>
<name>A0A6A6SLM9_9PLEO</name>
<proteinExistence type="predicted"/>
<evidence type="ECO:0000313" key="3">
    <source>
        <dbReference type="Proteomes" id="UP000799324"/>
    </source>
</evidence>
<dbReference type="Proteomes" id="UP000799324">
    <property type="component" value="Unassembled WGS sequence"/>
</dbReference>
<gene>
    <name evidence="2" type="ORF">K491DRAFT_783790</name>
</gene>
<dbReference type="OrthoDB" id="2520703at2759"/>
<dbReference type="PROSITE" id="PS50181">
    <property type="entry name" value="FBOX"/>
    <property type="match status" value="1"/>
</dbReference>
<feature type="domain" description="F-box" evidence="1">
    <location>
        <begin position="15"/>
        <end position="60"/>
    </location>
</feature>
<evidence type="ECO:0000259" key="1">
    <source>
        <dbReference type="PROSITE" id="PS50181"/>
    </source>
</evidence>
<reference evidence="2" key="1">
    <citation type="journal article" date="2020" name="Stud. Mycol.">
        <title>101 Dothideomycetes genomes: a test case for predicting lifestyles and emergence of pathogens.</title>
        <authorList>
            <person name="Haridas S."/>
            <person name="Albert R."/>
            <person name="Binder M."/>
            <person name="Bloem J."/>
            <person name="Labutti K."/>
            <person name="Salamov A."/>
            <person name="Andreopoulos B."/>
            <person name="Baker S."/>
            <person name="Barry K."/>
            <person name="Bills G."/>
            <person name="Bluhm B."/>
            <person name="Cannon C."/>
            <person name="Castanera R."/>
            <person name="Culley D."/>
            <person name="Daum C."/>
            <person name="Ezra D."/>
            <person name="Gonzalez J."/>
            <person name="Henrissat B."/>
            <person name="Kuo A."/>
            <person name="Liang C."/>
            <person name="Lipzen A."/>
            <person name="Lutzoni F."/>
            <person name="Magnuson J."/>
            <person name="Mondo S."/>
            <person name="Nolan M."/>
            <person name="Ohm R."/>
            <person name="Pangilinan J."/>
            <person name="Park H.-J."/>
            <person name="Ramirez L."/>
            <person name="Alfaro M."/>
            <person name="Sun H."/>
            <person name="Tritt A."/>
            <person name="Yoshinaga Y."/>
            <person name="Zwiers L.-H."/>
            <person name="Turgeon B."/>
            <person name="Goodwin S."/>
            <person name="Spatafora J."/>
            <person name="Crous P."/>
            <person name="Grigoriev I."/>
        </authorList>
    </citation>
    <scope>NUCLEOTIDE SEQUENCE</scope>
    <source>
        <strain evidence="2">CBS 122681</strain>
    </source>
</reference>
<dbReference type="AlphaFoldDB" id="A0A6A6SLM9"/>
<protein>
    <recommendedName>
        <fullName evidence="1">F-box domain-containing protein</fullName>
    </recommendedName>
</protein>
<organism evidence="2 3">
    <name type="scientific">Lophiostoma macrostomum CBS 122681</name>
    <dbReference type="NCBI Taxonomy" id="1314788"/>
    <lineage>
        <taxon>Eukaryota</taxon>
        <taxon>Fungi</taxon>
        <taxon>Dikarya</taxon>
        <taxon>Ascomycota</taxon>
        <taxon>Pezizomycotina</taxon>
        <taxon>Dothideomycetes</taxon>
        <taxon>Pleosporomycetidae</taxon>
        <taxon>Pleosporales</taxon>
        <taxon>Lophiostomataceae</taxon>
        <taxon>Lophiostoma</taxon>
    </lineage>
</organism>
<accession>A0A6A6SLM9</accession>
<keyword evidence="3" id="KW-1185">Reference proteome</keyword>
<dbReference type="EMBL" id="MU004520">
    <property type="protein sequence ID" value="KAF2648805.1"/>
    <property type="molecule type" value="Genomic_DNA"/>
</dbReference>
<sequence length="488" mass="55517">MESTSDTDLVLPVPPNSLCGIPVEILQDILKDVERKDLATLAKVNHHLNSSAIPLLYEAFHPPEDDPYLFLRTILAAPELCAYVKRVAVHEEAFAVYSYDQKRAIGLQDRHLITSQLTQANLLPGVPVSTVYWNQQRGSVDKMILPTVLALLPEVTSLELIYEKEPSMCEGTVLWQSAAFSSYLRHRDVHAFTHLKSVQIHIHHAAQSVVVRLLAIPTLRALEFHGLVDFSEAAQATKTLSSNVEELKLKKSFADTSVLTALITACQHLKLFLYEHSPTCCCGDRQRMLHASNELDFTALSAALAHHKDSLTSVAVIDEEFPTDVRELRRKGRLDNLVDFPYLQNVLIPIWSVITHENSSSTPDGFTFPKVFPPKVKHLSLQITSPHHREYTRMVPIIYHPFLVAQLLREYLDLKSVAYGMMEYAMQQPPRFWSAQESSFMGAGLNFKRYNFEDVSECACNVYHPWIFQEFIHDWEVRGVHEEDHNRV</sequence>